<name>A0A162A0R6_DAUCS</name>
<evidence type="ECO:0000256" key="3">
    <source>
        <dbReference type="SAM" id="Coils"/>
    </source>
</evidence>
<evidence type="ECO:0000313" key="4">
    <source>
        <dbReference type="EMBL" id="KZM93340.1"/>
    </source>
</evidence>
<organism evidence="4">
    <name type="scientific">Daucus carota subsp. sativus</name>
    <name type="common">Carrot</name>
    <dbReference type="NCBI Taxonomy" id="79200"/>
    <lineage>
        <taxon>Eukaryota</taxon>
        <taxon>Viridiplantae</taxon>
        <taxon>Streptophyta</taxon>
        <taxon>Embryophyta</taxon>
        <taxon>Tracheophyta</taxon>
        <taxon>Spermatophyta</taxon>
        <taxon>Magnoliopsida</taxon>
        <taxon>eudicotyledons</taxon>
        <taxon>Gunneridae</taxon>
        <taxon>Pentapetalae</taxon>
        <taxon>asterids</taxon>
        <taxon>campanulids</taxon>
        <taxon>Apiales</taxon>
        <taxon>Apiaceae</taxon>
        <taxon>Apioideae</taxon>
        <taxon>Scandiceae</taxon>
        <taxon>Daucinae</taxon>
        <taxon>Daucus</taxon>
        <taxon>Daucus sect. Daucus</taxon>
    </lineage>
</organism>
<comment type="caution">
    <text evidence="4">The sequence shown here is derived from an EMBL/GenBank/DDBJ whole genome shotgun (WGS) entry which is preliminary data.</text>
</comment>
<feature type="coiled-coil region" evidence="3">
    <location>
        <begin position="116"/>
        <end position="171"/>
    </location>
</feature>
<sequence length="536" mass="60991">MGEIDTKPIESVQASISLFGDKSVNSTDQAKLVLVHQQIEKENLELLLKLDQHEKTAEELFILLQITEFEREIYMNACREAKIGIYELESRIKEMDAQLSETVKLKDENFHVSVELNTVKEELLQMEVELVEAKNAKIEAMKETEVMETALNMEKERAEELSGQVAELNETILHLQFAVLEAKKEKDLVSSENQAALMEATKSVEEIREEMESTRNQLKNLEGEVSDKSSLIESLQLELEQANKDRNSAERATSDAVNDIGQLISDMELLMTANSKKDGQIMAQEMELSQSRVELKIAMKEQELLKCDLETIQSKNEKLTSEMNEICEKESAAQIEIALLKSELHRGRSKAAAADASEERAKREKLALELCIQQLALQAQEAKNALQTMTDLVQKDDEEMKYSKVIGTDEALTQEQTNACISISAEDYKALLTKADEVEETRNENDALKREMEMTAGKIGELRTRAEQAVWRAEVAEKAKALLEEERKKWRVKEEKRKVALEALRQESISLQKSFKKHPEPPKTYQPLGKILKMKF</sequence>
<accession>A0A162A0R6</accession>
<feature type="coiled-coil region" evidence="3">
    <location>
        <begin position="197"/>
        <end position="259"/>
    </location>
</feature>
<dbReference type="OMA" id="AQVSHHF"/>
<dbReference type="PANTHER" id="PTHR32054:SF17">
    <property type="entry name" value="EXPRESSED PROTEIN"/>
    <property type="match status" value="1"/>
</dbReference>
<reference evidence="4" key="1">
    <citation type="journal article" date="2016" name="Nat. Genet.">
        <title>A high-quality carrot genome assembly provides new insights into carotenoid accumulation and asterid genome evolution.</title>
        <authorList>
            <person name="Iorizzo M."/>
            <person name="Ellison S."/>
            <person name="Senalik D."/>
            <person name="Zeng P."/>
            <person name="Satapoomin P."/>
            <person name="Huang J."/>
            <person name="Bowman M."/>
            <person name="Iovene M."/>
            <person name="Sanseverino W."/>
            <person name="Cavagnaro P."/>
            <person name="Yildiz M."/>
            <person name="Macko-Podgorni A."/>
            <person name="Moranska E."/>
            <person name="Grzebelus E."/>
            <person name="Grzebelus D."/>
            <person name="Ashrafi H."/>
            <person name="Zheng Z."/>
            <person name="Cheng S."/>
            <person name="Spooner D."/>
            <person name="Van Deynze A."/>
            <person name="Simon P."/>
        </authorList>
    </citation>
    <scope>NUCLEOTIDE SEQUENCE [LARGE SCALE GENOMIC DNA]</scope>
    <source>
        <tissue evidence="4">Leaf</tissue>
    </source>
</reference>
<gene>
    <name evidence="4" type="ORF">DCAR_016585</name>
</gene>
<proteinExistence type="inferred from homology"/>
<evidence type="ECO:0000256" key="2">
    <source>
        <dbReference type="ARBA" id="ARBA00023054"/>
    </source>
</evidence>
<evidence type="ECO:0000256" key="1">
    <source>
        <dbReference type="ARBA" id="ARBA00005485"/>
    </source>
</evidence>
<dbReference type="EMBL" id="LNRQ01000005">
    <property type="protein sequence ID" value="KZM93340.1"/>
    <property type="molecule type" value="Genomic_DNA"/>
</dbReference>
<protein>
    <submittedName>
        <fullName evidence="4">Uncharacterized protein</fullName>
    </submittedName>
</protein>
<feature type="coiled-coil region" evidence="3">
    <location>
        <begin position="302"/>
        <end position="329"/>
    </location>
</feature>
<feature type="coiled-coil region" evidence="3">
    <location>
        <begin position="372"/>
        <end position="399"/>
    </location>
</feature>
<dbReference type="GO" id="GO:0009903">
    <property type="term" value="P:chloroplast avoidance movement"/>
    <property type="evidence" value="ECO:0007669"/>
    <property type="project" value="TreeGrafter"/>
</dbReference>
<dbReference type="Gramene" id="KZM93340">
    <property type="protein sequence ID" value="KZM93340"/>
    <property type="gene ID" value="DCAR_016585"/>
</dbReference>
<dbReference type="PANTHER" id="PTHR32054">
    <property type="entry name" value="HEAVY CHAIN, PUTATIVE, EXPRESSED-RELATED-RELATED"/>
    <property type="match status" value="1"/>
</dbReference>
<dbReference type="AlphaFoldDB" id="A0A162A0R6"/>
<keyword evidence="2 3" id="KW-0175">Coiled coil</keyword>
<dbReference type="GO" id="GO:0009904">
    <property type="term" value="P:chloroplast accumulation movement"/>
    <property type="evidence" value="ECO:0007669"/>
    <property type="project" value="TreeGrafter"/>
</dbReference>
<comment type="similarity">
    <text evidence="1">Belongs to the WEB family.</text>
</comment>
<dbReference type="GO" id="GO:0005829">
    <property type="term" value="C:cytosol"/>
    <property type="evidence" value="ECO:0007669"/>
    <property type="project" value="TreeGrafter"/>
</dbReference>
<dbReference type="STRING" id="79200.A0A162A0R6"/>
<feature type="coiled-coil region" evidence="3">
    <location>
        <begin position="431"/>
        <end position="493"/>
    </location>
</feature>